<sequence>MSASPEKRQRFINVFANIRDELIQHFANEGMPDDGQEWFRRSLDHNVIGGKLTRGLSVIDTVEILLGHALSEDEYRRVATLGYTIELLQAALLVADDIMDRSVTRRGRPCWYTISSVGSIAVNDAFMLEQAAFYILRSHFRNEPYYADVVDLLLETKYNTDAGQLVDCISEGSTDLSAFSLNKHCFLSKFKTMFYSFYCPVLLSLNYVSTSIPGIATPEVFSKVKEIFIPFGEYYQVQDDYVDCYYTPEQMGKIGTDIVDGKCSWLIVTALTHANSEQRRVLEECYGRKDAEKEKRVKEIYDELDLRGNMLNTRGIRLSW</sequence>
<gene>
    <name evidence="12" type="ORF">PNOK_0647700</name>
</gene>
<dbReference type="GO" id="GO:0045337">
    <property type="term" value="P:farnesyl diphosphate biosynthetic process"/>
    <property type="evidence" value="ECO:0007669"/>
    <property type="project" value="TreeGrafter"/>
</dbReference>
<evidence type="ECO:0000256" key="5">
    <source>
        <dbReference type="ARBA" id="ARBA00022723"/>
    </source>
</evidence>
<reference evidence="12 13" key="1">
    <citation type="journal article" date="2017" name="Mol. Ecol.">
        <title>Comparative and population genomic landscape of Phellinus noxius: A hypervariable fungus causing root rot in trees.</title>
        <authorList>
            <person name="Chung C.L."/>
            <person name="Lee T.J."/>
            <person name="Akiba M."/>
            <person name="Lee H.H."/>
            <person name="Kuo T.H."/>
            <person name="Liu D."/>
            <person name="Ke H.M."/>
            <person name="Yokoi T."/>
            <person name="Roa M.B."/>
            <person name="Lu M.J."/>
            <person name="Chang Y.Y."/>
            <person name="Ann P.J."/>
            <person name="Tsai J.N."/>
            <person name="Chen C.Y."/>
            <person name="Tzean S.S."/>
            <person name="Ota Y."/>
            <person name="Hattori T."/>
            <person name="Sahashi N."/>
            <person name="Liou R.F."/>
            <person name="Kikuchi T."/>
            <person name="Tsai I.J."/>
        </authorList>
    </citation>
    <scope>NUCLEOTIDE SEQUENCE [LARGE SCALE GENOMIC DNA]</scope>
    <source>
        <strain evidence="12 13">FFPRI411160</strain>
    </source>
</reference>
<accession>A0A286UEI3</accession>
<dbReference type="InParanoid" id="A0A286UEI3"/>
<evidence type="ECO:0000256" key="7">
    <source>
        <dbReference type="ARBA" id="ARBA00032380"/>
    </source>
</evidence>
<dbReference type="GO" id="GO:0004161">
    <property type="term" value="F:dimethylallyltranstransferase activity"/>
    <property type="evidence" value="ECO:0007669"/>
    <property type="project" value="UniProtKB-EC"/>
</dbReference>
<keyword evidence="13" id="KW-1185">Reference proteome</keyword>
<evidence type="ECO:0000256" key="9">
    <source>
        <dbReference type="ARBA" id="ARBA00032448"/>
    </source>
</evidence>
<evidence type="ECO:0000256" key="10">
    <source>
        <dbReference type="ARBA" id="ARBA00032873"/>
    </source>
</evidence>
<comment type="similarity">
    <text evidence="11">Belongs to the FPP/GGPP synthase family.</text>
</comment>
<keyword evidence="6" id="KW-0460">Magnesium</keyword>
<dbReference type="EC" id="2.5.1.1" evidence="3"/>
<dbReference type="Proteomes" id="UP000217199">
    <property type="component" value="Unassembled WGS sequence"/>
</dbReference>
<dbReference type="InterPro" id="IPR033749">
    <property type="entry name" value="Polyprenyl_synt_CS"/>
</dbReference>
<proteinExistence type="inferred from homology"/>
<dbReference type="Gene3D" id="1.10.600.10">
    <property type="entry name" value="Farnesyl Diphosphate Synthase"/>
    <property type="match status" value="1"/>
</dbReference>
<dbReference type="PROSITE" id="PS00723">
    <property type="entry name" value="POLYPRENYL_SYNTHASE_1"/>
    <property type="match status" value="1"/>
</dbReference>
<evidence type="ECO:0000256" key="2">
    <source>
        <dbReference type="ARBA" id="ARBA00012439"/>
    </source>
</evidence>
<dbReference type="PANTHER" id="PTHR11525:SF0">
    <property type="entry name" value="FARNESYL PYROPHOSPHATE SYNTHASE"/>
    <property type="match status" value="1"/>
</dbReference>
<evidence type="ECO:0000313" key="13">
    <source>
        <dbReference type="Proteomes" id="UP000217199"/>
    </source>
</evidence>
<dbReference type="EMBL" id="NBII01000006">
    <property type="protein sequence ID" value="PAV17991.1"/>
    <property type="molecule type" value="Genomic_DNA"/>
</dbReference>
<dbReference type="GO" id="GO:0046872">
    <property type="term" value="F:metal ion binding"/>
    <property type="evidence" value="ECO:0007669"/>
    <property type="project" value="UniProtKB-KW"/>
</dbReference>
<dbReference type="GO" id="GO:0004337">
    <property type="term" value="F:(2E,6E)-farnesyl diphosphate synthase activity"/>
    <property type="evidence" value="ECO:0007669"/>
    <property type="project" value="UniProtKB-EC"/>
</dbReference>
<evidence type="ECO:0000256" key="4">
    <source>
        <dbReference type="ARBA" id="ARBA00022679"/>
    </source>
</evidence>
<dbReference type="EC" id="2.5.1.10" evidence="2"/>
<dbReference type="CDD" id="cd00685">
    <property type="entry name" value="Trans_IPPS_HT"/>
    <property type="match status" value="1"/>
</dbReference>
<dbReference type="FunCoup" id="A0A286UEI3">
    <property type="interactions" value="484"/>
</dbReference>
<evidence type="ECO:0000256" key="6">
    <source>
        <dbReference type="ARBA" id="ARBA00022842"/>
    </source>
</evidence>
<dbReference type="InterPro" id="IPR008949">
    <property type="entry name" value="Isoprenoid_synthase_dom_sf"/>
</dbReference>
<dbReference type="OrthoDB" id="10257492at2759"/>
<comment type="cofactor">
    <cofactor evidence="1">
        <name>Mg(2+)</name>
        <dbReference type="ChEBI" id="CHEBI:18420"/>
    </cofactor>
</comment>
<keyword evidence="5" id="KW-0479">Metal-binding</keyword>
<comment type="caution">
    <text evidence="12">The sequence shown here is derived from an EMBL/GenBank/DDBJ whole genome shotgun (WGS) entry which is preliminary data.</text>
</comment>
<dbReference type="InterPro" id="IPR000092">
    <property type="entry name" value="Polyprenyl_synt"/>
</dbReference>
<evidence type="ECO:0000256" key="11">
    <source>
        <dbReference type="RuleBase" id="RU004466"/>
    </source>
</evidence>
<evidence type="ECO:0000256" key="1">
    <source>
        <dbReference type="ARBA" id="ARBA00001946"/>
    </source>
</evidence>
<dbReference type="Pfam" id="PF00348">
    <property type="entry name" value="polyprenyl_synt"/>
    <property type="match status" value="1"/>
</dbReference>
<dbReference type="PANTHER" id="PTHR11525">
    <property type="entry name" value="FARNESYL-PYROPHOSPHATE SYNTHETASE"/>
    <property type="match status" value="1"/>
</dbReference>
<evidence type="ECO:0000256" key="3">
    <source>
        <dbReference type="ARBA" id="ARBA00012833"/>
    </source>
</evidence>
<dbReference type="STRING" id="2282107.A0A286UEI3"/>
<dbReference type="SFLD" id="SFLDS00005">
    <property type="entry name" value="Isoprenoid_Synthase_Type_I"/>
    <property type="match status" value="1"/>
</dbReference>
<name>A0A286UEI3_9AGAM</name>
<dbReference type="InterPro" id="IPR039702">
    <property type="entry name" value="FPS1-like"/>
</dbReference>
<organism evidence="12 13">
    <name type="scientific">Pyrrhoderma noxium</name>
    <dbReference type="NCBI Taxonomy" id="2282107"/>
    <lineage>
        <taxon>Eukaryota</taxon>
        <taxon>Fungi</taxon>
        <taxon>Dikarya</taxon>
        <taxon>Basidiomycota</taxon>
        <taxon>Agaricomycotina</taxon>
        <taxon>Agaricomycetes</taxon>
        <taxon>Hymenochaetales</taxon>
        <taxon>Hymenochaetaceae</taxon>
        <taxon>Pyrrhoderma</taxon>
    </lineage>
</organism>
<dbReference type="SUPFAM" id="SSF48576">
    <property type="entry name" value="Terpenoid synthases"/>
    <property type="match status" value="1"/>
</dbReference>
<protein>
    <recommendedName>
        <fullName evidence="10">(2E,6E)-farnesyl diphosphate synthase</fullName>
        <ecNumber evidence="3">2.5.1.1</ecNumber>
        <ecNumber evidence="2">2.5.1.10</ecNumber>
    </recommendedName>
    <alternativeName>
        <fullName evidence="9">Dimethylallyltranstransferase</fullName>
    </alternativeName>
    <alternativeName>
        <fullName evidence="8">Farnesyl diphosphate synthase</fullName>
    </alternativeName>
    <alternativeName>
        <fullName evidence="7">Geranyltranstransferase</fullName>
    </alternativeName>
</protein>
<dbReference type="PROSITE" id="PS00444">
    <property type="entry name" value="POLYPRENYL_SYNTHASE_2"/>
    <property type="match status" value="1"/>
</dbReference>
<dbReference type="GO" id="GO:0005737">
    <property type="term" value="C:cytoplasm"/>
    <property type="evidence" value="ECO:0007669"/>
    <property type="project" value="TreeGrafter"/>
</dbReference>
<evidence type="ECO:0000313" key="12">
    <source>
        <dbReference type="EMBL" id="PAV17991.1"/>
    </source>
</evidence>
<dbReference type="AlphaFoldDB" id="A0A286UEI3"/>
<evidence type="ECO:0000256" key="8">
    <source>
        <dbReference type="ARBA" id="ARBA00032424"/>
    </source>
</evidence>
<keyword evidence="4 11" id="KW-0808">Transferase</keyword>